<evidence type="ECO:0000313" key="2">
    <source>
        <dbReference type="Proteomes" id="UP000438476"/>
    </source>
</evidence>
<reference evidence="1 2" key="1">
    <citation type="submission" date="2019-12" db="EMBL/GenBank/DDBJ databases">
        <title>Genomic-based taxomic classification of the family Erythrobacteraceae.</title>
        <authorList>
            <person name="Xu L."/>
        </authorList>
    </citation>
    <scope>NUCLEOTIDE SEQUENCE [LARGE SCALE GENOMIC DNA]</scope>
    <source>
        <strain evidence="1 2">LMG 29518</strain>
    </source>
</reference>
<organism evidence="1 2">
    <name type="scientific">Altericroceibacterium endophyticum</name>
    <dbReference type="NCBI Taxonomy" id="1808508"/>
    <lineage>
        <taxon>Bacteria</taxon>
        <taxon>Pseudomonadati</taxon>
        <taxon>Pseudomonadota</taxon>
        <taxon>Alphaproteobacteria</taxon>
        <taxon>Sphingomonadales</taxon>
        <taxon>Erythrobacteraceae</taxon>
        <taxon>Altericroceibacterium</taxon>
    </lineage>
</organism>
<dbReference type="Proteomes" id="UP000438476">
    <property type="component" value="Unassembled WGS sequence"/>
</dbReference>
<sequence>MTGIWPCPLDGHEYWFGSDRGRMARLLILPPLFAEANRCRSLLTAMIRQLDDCGIDAFLPDFPGWNESLAPLQKQDLQNWRDAAQAATDHWQITHFLALRGGAELCPPALPGFTVSPLSGKKQLRSMIRAQTILEREAGRHRRSEELLQMGLQDGLTLAGFQIGPAMLRDLLEADAAAHSSAEELTIDALQLSPPWLRAEPGHDPAQAEEMARAICARLGRKLIFNTIEV</sequence>
<dbReference type="EMBL" id="WTYT01000004">
    <property type="protein sequence ID" value="MXO66037.1"/>
    <property type="molecule type" value="Genomic_DNA"/>
</dbReference>
<evidence type="ECO:0000313" key="1">
    <source>
        <dbReference type="EMBL" id="MXO66037.1"/>
    </source>
</evidence>
<accession>A0A6I4T5A6</accession>
<dbReference type="RefSeq" id="WP_160736488.1">
    <property type="nucleotide sequence ID" value="NZ_WTYT01000004.1"/>
</dbReference>
<dbReference type="AlphaFoldDB" id="A0A6I4T5A6"/>
<proteinExistence type="predicted"/>
<keyword evidence="2" id="KW-1185">Reference proteome</keyword>
<protein>
    <submittedName>
        <fullName evidence="1">Uncharacterized protein</fullName>
    </submittedName>
</protein>
<comment type="caution">
    <text evidence="1">The sequence shown here is derived from an EMBL/GenBank/DDBJ whole genome shotgun (WGS) entry which is preliminary data.</text>
</comment>
<gene>
    <name evidence="1" type="ORF">GRI91_09750</name>
</gene>
<dbReference type="OrthoDB" id="7390151at2"/>
<name>A0A6I4T5A6_9SPHN</name>